<evidence type="ECO:0008006" key="3">
    <source>
        <dbReference type="Google" id="ProtNLM"/>
    </source>
</evidence>
<reference evidence="1 2" key="1">
    <citation type="submission" date="2021-10" db="EMBL/GenBank/DDBJ databases">
        <title>Streptomyces gossypii sp. nov., isolated from soil collected from cotton field.</title>
        <authorList>
            <person name="Ge X."/>
            <person name="Chen X."/>
            <person name="Liu W."/>
        </authorList>
    </citation>
    <scope>NUCLEOTIDE SEQUENCE [LARGE SCALE GENOMIC DNA]</scope>
    <source>
        <strain evidence="1 2">N2-109</strain>
    </source>
</reference>
<evidence type="ECO:0000313" key="1">
    <source>
        <dbReference type="EMBL" id="MCT2591573.1"/>
    </source>
</evidence>
<sequence length="226" mass="24334">MNPGETLLDLVGEHRESIREGLDDEQHEKLLTRLRALAETAEDDHKAVRNALQGVRLALRPLAFDHPARLAVDAIRFGGAPIGPESVTGARDLLVRLTEPPPGPDTATIIRTAQDRLLEEPALNSLLMCARCHAAGFDEPPPELIRLGDAERGDRYPAFQFAGDSGGPIPLVLYVNRLLLADIDPWGAADWWLSGNTLLGGKPASLLGELPDEQLVGVATALVEGD</sequence>
<comment type="caution">
    <text evidence="1">The sequence shown here is derived from an EMBL/GenBank/DDBJ whole genome shotgun (WGS) entry which is preliminary data.</text>
</comment>
<proteinExistence type="predicted"/>
<organism evidence="1 2">
    <name type="scientific">Streptomyces gossypii</name>
    <dbReference type="NCBI Taxonomy" id="2883101"/>
    <lineage>
        <taxon>Bacteria</taxon>
        <taxon>Bacillati</taxon>
        <taxon>Actinomycetota</taxon>
        <taxon>Actinomycetes</taxon>
        <taxon>Kitasatosporales</taxon>
        <taxon>Streptomycetaceae</taxon>
        <taxon>Streptomyces</taxon>
    </lineage>
</organism>
<keyword evidence="2" id="KW-1185">Reference proteome</keyword>
<dbReference type="EMBL" id="JAJAGO010000007">
    <property type="protein sequence ID" value="MCT2591573.1"/>
    <property type="molecule type" value="Genomic_DNA"/>
</dbReference>
<accession>A0ABT2JV80</accession>
<dbReference type="RefSeq" id="WP_260218888.1">
    <property type="nucleotide sequence ID" value="NZ_JAJAGO010000007.1"/>
</dbReference>
<protein>
    <recommendedName>
        <fullName evidence="3">Cytochrome c domain-containing protein</fullName>
    </recommendedName>
</protein>
<evidence type="ECO:0000313" key="2">
    <source>
        <dbReference type="Proteomes" id="UP001156389"/>
    </source>
</evidence>
<dbReference type="Proteomes" id="UP001156389">
    <property type="component" value="Unassembled WGS sequence"/>
</dbReference>
<gene>
    <name evidence="1" type="ORF">LHJ74_16985</name>
</gene>
<name>A0ABT2JV80_9ACTN</name>